<dbReference type="RefSeq" id="XP_068368980.1">
    <property type="nucleotide sequence ID" value="XM_068514208.1"/>
</dbReference>
<keyword evidence="1" id="KW-0472">Membrane</keyword>
<evidence type="ECO:0000313" key="3">
    <source>
        <dbReference type="Proteomes" id="UP000179807"/>
    </source>
</evidence>
<comment type="caution">
    <text evidence="2">The sequence shown here is derived from an EMBL/GenBank/DDBJ whole genome shotgun (WGS) entry which is preliminary data.</text>
</comment>
<organism evidence="2 3">
    <name type="scientific">Tritrichomonas foetus</name>
    <dbReference type="NCBI Taxonomy" id="1144522"/>
    <lineage>
        <taxon>Eukaryota</taxon>
        <taxon>Metamonada</taxon>
        <taxon>Parabasalia</taxon>
        <taxon>Tritrichomonadida</taxon>
        <taxon>Tritrichomonadidae</taxon>
        <taxon>Tritrichomonas</taxon>
    </lineage>
</organism>
<proteinExistence type="predicted"/>
<evidence type="ECO:0000313" key="2">
    <source>
        <dbReference type="EMBL" id="OHT15844.1"/>
    </source>
</evidence>
<sequence length="566" mass="64645">MNRPKRRSFSYLEQLLSQDKIPQITIDFSKIPLLVFSIVVLLFCLLIGYTNYTDLYQKLNALPLNRSELDTIDHFKTTINRGNVFNVNAIVHPILDVTLQNLANGLQLNFSTYGISSKAGALQTGRKNIDKTLISYDIVSPYYGNVTTRLYFYDNPIGPIEQFESNIVAIYVGHTLAKCQKIYPDSSSGNTPFHVCSLSNVCLCDGQIRTLFNYPTIVKEEMINFADGQHIDLVQFNGYYVKAYSKKFDVPVIEGTYSFILAPNQKSENDDEDLKINKIDELQRIYSQMAAHHAYNQIDGHVIYDDKDTFPNDKELNSLFNIEKVNKTSHQCYNNLIFSTPTHTLSHLRNYIINKLPEVKNPRKIIVLNSQINITNIDKLVKVLMHYCEDCERVDINVDDLNKIKDKTRIDDEEQKDENNNDSEYLISKFNEAKFIIGPHNDEAFSRIIGVSKATVIDIIPIGMECAKWIRDLAVKEQMNFVEISTTEKLRLNCPNTMKCSSKRCIPSIKEPLSVNKTLLKKAAEADFDIAKIDVRYINCERNYIYLDSTVGAVRGLCKQDAGLLV</sequence>
<keyword evidence="1" id="KW-1133">Transmembrane helix</keyword>
<dbReference type="Proteomes" id="UP000179807">
    <property type="component" value="Unassembled WGS sequence"/>
</dbReference>
<evidence type="ECO:0000256" key="1">
    <source>
        <dbReference type="SAM" id="Phobius"/>
    </source>
</evidence>
<gene>
    <name evidence="2" type="ORF">TRFO_42237</name>
</gene>
<dbReference type="AlphaFoldDB" id="A0A1J4L1J9"/>
<accession>A0A1J4L1J9</accession>
<dbReference type="VEuPathDB" id="TrichDB:TRFO_42237"/>
<reference evidence="2" key="1">
    <citation type="submission" date="2016-10" db="EMBL/GenBank/DDBJ databases">
        <authorList>
            <person name="Benchimol M."/>
            <person name="Almeida L.G."/>
            <person name="Vasconcelos A.T."/>
            <person name="Perreira-Neves A."/>
            <person name="Rosa I.A."/>
            <person name="Tasca T."/>
            <person name="Bogo M.R."/>
            <person name="de Souza W."/>
        </authorList>
    </citation>
    <scope>NUCLEOTIDE SEQUENCE [LARGE SCALE GENOMIC DNA]</scope>
    <source>
        <strain evidence="2">K</strain>
    </source>
</reference>
<name>A0A1J4L1J9_9EUKA</name>
<dbReference type="GeneID" id="94848912"/>
<keyword evidence="1" id="KW-0812">Transmembrane</keyword>
<protein>
    <submittedName>
        <fullName evidence="2">Uncharacterized protein</fullName>
    </submittedName>
</protein>
<feature type="transmembrane region" description="Helical" evidence="1">
    <location>
        <begin position="31"/>
        <end position="52"/>
    </location>
</feature>
<dbReference type="EMBL" id="MLAK01000177">
    <property type="protein sequence ID" value="OHT15844.1"/>
    <property type="molecule type" value="Genomic_DNA"/>
</dbReference>
<keyword evidence="3" id="KW-1185">Reference proteome</keyword>